<dbReference type="EMBL" id="JASVWF010000001">
    <property type="protein sequence ID" value="MDL5154914.1"/>
    <property type="molecule type" value="Genomic_DNA"/>
</dbReference>
<feature type="compositionally biased region" description="Acidic residues" evidence="1">
    <location>
        <begin position="10"/>
        <end position="20"/>
    </location>
</feature>
<dbReference type="Proteomes" id="UP001231924">
    <property type="component" value="Unassembled WGS sequence"/>
</dbReference>
<keyword evidence="3" id="KW-1185">Reference proteome</keyword>
<organism evidence="2 3">
    <name type="scientific">Actinomycetospora termitidis</name>
    <dbReference type="NCBI Taxonomy" id="3053470"/>
    <lineage>
        <taxon>Bacteria</taxon>
        <taxon>Bacillati</taxon>
        <taxon>Actinomycetota</taxon>
        <taxon>Actinomycetes</taxon>
        <taxon>Pseudonocardiales</taxon>
        <taxon>Pseudonocardiaceae</taxon>
        <taxon>Actinomycetospora</taxon>
    </lineage>
</organism>
<evidence type="ECO:0000313" key="2">
    <source>
        <dbReference type="EMBL" id="MDL5154914.1"/>
    </source>
</evidence>
<reference evidence="2 3" key="1">
    <citation type="submission" date="2023-06" db="EMBL/GenBank/DDBJ databases">
        <title>Actinomycetospora Odt1-22.</title>
        <authorList>
            <person name="Supong K."/>
        </authorList>
    </citation>
    <scope>NUCLEOTIDE SEQUENCE [LARGE SCALE GENOMIC DNA]</scope>
    <source>
        <strain evidence="2 3">Odt1-22</strain>
    </source>
</reference>
<accession>A0ABT7M2M8</accession>
<feature type="region of interest" description="Disordered" evidence="1">
    <location>
        <begin position="154"/>
        <end position="173"/>
    </location>
</feature>
<evidence type="ECO:0000256" key="1">
    <source>
        <dbReference type="SAM" id="MobiDB-lite"/>
    </source>
</evidence>
<protein>
    <recommendedName>
        <fullName evidence="4">Pectinesterase inhibitor domain-containing protein</fullName>
    </recommendedName>
</protein>
<name>A0ABT7M2M8_9PSEU</name>
<dbReference type="RefSeq" id="WP_286050989.1">
    <property type="nucleotide sequence ID" value="NZ_JASVWF010000001.1"/>
</dbReference>
<feature type="region of interest" description="Disordered" evidence="1">
    <location>
        <begin position="1"/>
        <end position="20"/>
    </location>
</feature>
<evidence type="ECO:0008006" key="4">
    <source>
        <dbReference type="Google" id="ProtNLM"/>
    </source>
</evidence>
<proteinExistence type="predicted"/>
<gene>
    <name evidence="2" type="ORF">QRT03_03020</name>
</gene>
<sequence>MQPPDSGNVDAEDVEASDDPTLEALLAHPFVGTYRTMLRAAAAQVRRADAERALAREKLAGLRAVTEAFAAGATSATTPRGGNESAQSAAQALQECMDALDECGSRHAGEGDAALVLCAAQYTACIATIVIHGPSGGGGGRPPSRPPLATVLQADAELEDPAGYPWAVDHGRR</sequence>
<evidence type="ECO:0000313" key="3">
    <source>
        <dbReference type="Proteomes" id="UP001231924"/>
    </source>
</evidence>
<comment type="caution">
    <text evidence="2">The sequence shown here is derived from an EMBL/GenBank/DDBJ whole genome shotgun (WGS) entry which is preliminary data.</text>
</comment>